<dbReference type="EMBL" id="KE560897">
    <property type="protein sequence ID" value="EPZ35018.1"/>
    <property type="molecule type" value="Genomic_DNA"/>
</dbReference>
<dbReference type="Proteomes" id="UP000030755">
    <property type="component" value="Unassembled WGS sequence"/>
</dbReference>
<dbReference type="EMBL" id="ML004996">
    <property type="protein sequence ID" value="RKP21028.1"/>
    <property type="molecule type" value="Genomic_DNA"/>
</dbReference>
<evidence type="ECO:0000313" key="4">
    <source>
        <dbReference type="Proteomes" id="UP000281549"/>
    </source>
</evidence>
<accession>A0A075B2I1</accession>
<sequence length="309" mass="36160">MPKTMESKAIRALAREIDNCKQYDLEATNKWIENQKKLNNENSKLFFGIFNTENLLESKFVRIINVLRNAHSIDDITDIEKHFSDIFGSLPKINFVTFSQYNDDQIITFFEENFIPKDFDENSAISMDEVPKKFAHKLFADDPAKYLYNFLILNYLARAYVKTKFSDGKYTKPIKSYITGISLKVLSYLRKEIEETRRSIDYAINSKPISLTEADRILIRKEKFNLIFGSTHHRTIKMNDSSTNDMALVNKSLLIGEDVNVFIVPDAQYEVVNQWLIEHNLSSQISLLNESDFKQRKNYEIDDEKEKEK</sequence>
<proteinExistence type="predicted"/>
<dbReference type="Proteomes" id="UP000281549">
    <property type="component" value="Unassembled WGS sequence"/>
</dbReference>
<reference evidence="2" key="3">
    <citation type="submission" date="2018-08" db="EMBL/GenBank/DDBJ databases">
        <title>Leveraging single-cell genomics to expand the Fungal Tree of Life.</title>
        <authorList>
            <consortium name="DOE Joint Genome Institute"/>
            <person name="Ahrendt S.R."/>
            <person name="Quandt C.A."/>
            <person name="Ciobanu D."/>
            <person name="Clum A."/>
            <person name="Salamov A."/>
            <person name="Andreopoulos B."/>
            <person name="Cheng J.-F."/>
            <person name="Woyke T."/>
            <person name="Pelin A."/>
            <person name="Henrissat B."/>
            <person name="Reynolds N."/>
            <person name="Benny G.L."/>
            <person name="Smith M.E."/>
            <person name="James T.Y."/>
            <person name="Grigoriev I.V."/>
        </authorList>
    </citation>
    <scope>NUCLEOTIDE SEQUENCE</scope>
    <source>
        <strain evidence="2">CSF55</strain>
    </source>
</reference>
<keyword evidence="3" id="KW-1185">Reference proteome</keyword>
<gene>
    <name evidence="1" type="ORF">O9G_003204</name>
    <name evidence="2" type="ORF">ROZALSC1DRAFT_27527</name>
</gene>
<reference evidence="4" key="2">
    <citation type="journal article" date="2018" name="Nat. Microbiol.">
        <title>Leveraging single-cell genomics to expand the fungal tree of life.</title>
        <authorList>
            <person name="Ahrendt S.R."/>
            <person name="Quandt C.A."/>
            <person name="Ciobanu D."/>
            <person name="Clum A."/>
            <person name="Salamov A."/>
            <person name="Andreopoulos B."/>
            <person name="Cheng J.F."/>
            <person name="Woyke T."/>
            <person name="Pelin A."/>
            <person name="Henrissat B."/>
            <person name="Reynolds N.K."/>
            <person name="Benny G.L."/>
            <person name="Smith M.E."/>
            <person name="James T.Y."/>
            <person name="Grigoriev I.V."/>
        </authorList>
    </citation>
    <scope>NUCLEOTIDE SEQUENCE [LARGE SCALE GENOMIC DNA]</scope>
    <source>
        <strain evidence="4">CSF55</strain>
    </source>
</reference>
<evidence type="ECO:0000313" key="2">
    <source>
        <dbReference type="EMBL" id="RKP21028.1"/>
    </source>
</evidence>
<name>A0A075B2I1_ROZAC</name>
<dbReference type="AlphaFoldDB" id="A0A075B2I1"/>
<evidence type="ECO:0000313" key="1">
    <source>
        <dbReference type="EMBL" id="EPZ35018.1"/>
    </source>
</evidence>
<reference evidence="1 3" key="1">
    <citation type="journal article" date="2013" name="Curr. Biol.">
        <title>Shared signatures of parasitism and phylogenomics unite Cryptomycota and microsporidia.</title>
        <authorList>
            <person name="James T.Y."/>
            <person name="Pelin A."/>
            <person name="Bonen L."/>
            <person name="Ahrendt S."/>
            <person name="Sain D."/>
            <person name="Corradi N."/>
            <person name="Stajich J.E."/>
        </authorList>
    </citation>
    <scope>NUCLEOTIDE SEQUENCE [LARGE SCALE GENOMIC DNA]</scope>
    <source>
        <strain evidence="1">CSF55</strain>
        <strain evidence="1">CSF55</strain>
    </source>
</reference>
<organism evidence="1 3">
    <name type="scientific">Rozella allomycis (strain CSF55)</name>
    <dbReference type="NCBI Taxonomy" id="988480"/>
    <lineage>
        <taxon>Eukaryota</taxon>
        <taxon>Fungi</taxon>
        <taxon>Fungi incertae sedis</taxon>
        <taxon>Cryptomycota</taxon>
        <taxon>Cryptomycota incertae sedis</taxon>
        <taxon>Rozella</taxon>
    </lineage>
</organism>
<evidence type="ECO:0000313" key="3">
    <source>
        <dbReference type="Proteomes" id="UP000030755"/>
    </source>
</evidence>
<dbReference type="HOGENOM" id="CLU_900641_0_0_1"/>
<protein>
    <submittedName>
        <fullName evidence="1">Uncharacterized protein</fullName>
    </submittedName>
</protein>